<protein>
    <recommendedName>
        <fullName evidence="2">histidine kinase</fullName>
        <ecNumber evidence="2">2.7.13.3</ecNumber>
    </recommendedName>
</protein>
<comment type="caution">
    <text evidence="9">The sequence shown here is derived from an EMBL/GenBank/DDBJ whole genome shotgun (WGS) entry which is preliminary data.</text>
</comment>
<gene>
    <name evidence="9" type="ORF">BCL74_2392</name>
</gene>
<dbReference type="InterPro" id="IPR036097">
    <property type="entry name" value="HisK_dim/P_sf"/>
</dbReference>
<dbReference type="CDD" id="cd00082">
    <property type="entry name" value="HisKA"/>
    <property type="match status" value="1"/>
</dbReference>
<dbReference type="SMART" id="SM00388">
    <property type="entry name" value="HisKA"/>
    <property type="match status" value="1"/>
</dbReference>
<dbReference type="GO" id="GO:0000155">
    <property type="term" value="F:phosphorelay sensor kinase activity"/>
    <property type="evidence" value="ECO:0007669"/>
    <property type="project" value="InterPro"/>
</dbReference>
<dbReference type="PROSITE" id="PS50109">
    <property type="entry name" value="HIS_KIN"/>
    <property type="match status" value="1"/>
</dbReference>
<evidence type="ECO:0000256" key="5">
    <source>
        <dbReference type="ARBA" id="ARBA00022777"/>
    </source>
</evidence>
<comment type="catalytic activity">
    <reaction evidence="1">
        <text>ATP + protein L-histidine = ADP + protein N-phospho-L-histidine.</text>
        <dbReference type="EC" id="2.7.13.3"/>
    </reaction>
</comment>
<dbReference type="RefSeq" id="WP_121220230.1">
    <property type="nucleotide sequence ID" value="NZ_RBIG01000002.1"/>
</dbReference>
<keyword evidence="5 9" id="KW-0418">Kinase</keyword>
<evidence type="ECO:0000256" key="7">
    <source>
        <dbReference type="SAM" id="Phobius"/>
    </source>
</evidence>
<dbReference type="PRINTS" id="PR00344">
    <property type="entry name" value="BCTRLSENSOR"/>
</dbReference>
<dbReference type="InterPro" id="IPR003661">
    <property type="entry name" value="HisK_dim/P_dom"/>
</dbReference>
<dbReference type="Pfam" id="PF00512">
    <property type="entry name" value="HisKA"/>
    <property type="match status" value="1"/>
</dbReference>
<dbReference type="Gene3D" id="1.10.287.130">
    <property type="match status" value="1"/>
</dbReference>
<feature type="transmembrane region" description="Helical" evidence="7">
    <location>
        <begin position="51"/>
        <end position="70"/>
    </location>
</feature>
<evidence type="ECO:0000256" key="2">
    <source>
        <dbReference type="ARBA" id="ARBA00012438"/>
    </source>
</evidence>
<feature type="coiled-coil region" evidence="6">
    <location>
        <begin position="186"/>
        <end position="213"/>
    </location>
</feature>
<feature type="transmembrane region" description="Helical" evidence="7">
    <location>
        <begin position="159"/>
        <end position="179"/>
    </location>
</feature>
<dbReference type="InterPro" id="IPR036890">
    <property type="entry name" value="HATPase_C_sf"/>
</dbReference>
<evidence type="ECO:0000256" key="6">
    <source>
        <dbReference type="SAM" id="Coils"/>
    </source>
</evidence>
<dbReference type="AlphaFoldDB" id="A0A420WHE8"/>
<evidence type="ECO:0000256" key="1">
    <source>
        <dbReference type="ARBA" id="ARBA00000085"/>
    </source>
</evidence>
<evidence type="ECO:0000313" key="9">
    <source>
        <dbReference type="EMBL" id="RKQ70444.1"/>
    </source>
</evidence>
<dbReference type="GO" id="GO:0005886">
    <property type="term" value="C:plasma membrane"/>
    <property type="evidence" value="ECO:0007669"/>
    <property type="project" value="TreeGrafter"/>
</dbReference>
<keyword evidence="7" id="KW-1133">Transmembrane helix</keyword>
<dbReference type="EMBL" id="RBIG01000002">
    <property type="protein sequence ID" value="RKQ70444.1"/>
    <property type="molecule type" value="Genomic_DNA"/>
</dbReference>
<reference evidence="9 10" key="1">
    <citation type="submission" date="2018-10" db="EMBL/GenBank/DDBJ databases">
        <title>Comparative analysis of microorganisms from saline springs in Andes Mountain Range, Colombia.</title>
        <authorList>
            <person name="Rubin E."/>
        </authorList>
    </citation>
    <scope>NUCLEOTIDE SEQUENCE [LARGE SCALE GENOMIC DNA]</scope>
    <source>
        <strain evidence="9 10">USBA 36</strain>
    </source>
</reference>
<dbReference type="InterPro" id="IPR004358">
    <property type="entry name" value="Sig_transdc_His_kin-like_C"/>
</dbReference>
<dbReference type="SUPFAM" id="SSF47384">
    <property type="entry name" value="Homodimeric domain of signal transducing histidine kinase"/>
    <property type="match status" value="1"/>
</dbReference>
<dbReference type="EC" id="2.7.13.3" evidence="2"/>
<dbReference type="SUPFAM" id="SSF55874">
    <property type="entry name" value="ATPase domain of HSP90 chaperone/DNA topoisomerase II/histidine kinase"/>
    <property type="match status" value="1"/>
</dbReference>
<name>A0A420WHE8_9PROT</name>
<dbReference type="InterPro" id="IPR005467">
    <property type="entry name" value="His_kinase_dom"/>
</dbReference>
<keyword evidence="3" id="KW-0597">Phosphoprotein</keyword>
<dbReference type="OrthoDB" id="7358024at2"/>
<evidence type="ECO:0000256" key="4">
    <source>
        <dbReference type="ARBA" id="ARBA00022679"/>
    </source>
</evidence>
<keyword evidence="6" id="KW-0175">Coiled coil</keyword>
<dbReference type="PANTHER" id="PTHR43047:SF72">
    <property type="entry name" value="OSMOSENSING HISTIDINE PROTEIN KINASE SLN1"/>
    <property type="match status" value="1"/>
</dbReference>
<keyword evidence="7" id="KW-0472">Membrane</keyword>
<feature type="transmembrane region" description="Helical" evidence="7">
    <location>
        <begin position="135"/>
        <end position="153"/>
    </location>
</feature>
<feature type="domain" description="Histidine kinase" evidence="8">
    <location>
        <begin position="220"/>
        <end position="439"/>
    </location>
</feature>
<organism evidence="9 10">
    <name type="scientific">Oceanibaculum indicum</name>
    <dbReference type="NCBI Taxonomy" id="526216"/>
    <lineage>
        <taxon>Bacteria</taxon>
        <taxon>Pseudomonadati</taxon>
        <taxon>Pseudomonadota</taxon>
        <taxon>Alphaproteobacteria</taxon>
        <taxon>Rhodospirillales</taxon>
        <taxon>Oceanibaculaceae</taxon>
        <taxon>Oceanibaculum</taxon>
    </lineage>
</organism>
<dbReference type="Pfam" id="PF02518">
    <property type="entry name" value="HATPase_c"/>
    <property type="match status" value="1"/>
</dbReference>
<dbReference type="InterPro" id="IPR003594">
    <property type="entry name" value="HATPase_dom"/>
</dbReference>
<evidence type="ECO:0000256" key="3">
    <source>
        <dbReference type="ARBA" id="ARBA00022553"/>
    </source>
</evidence>
<keyword evidence="7" id="KW-0812">Transmembrane</keyword>
<evidence type="ECO:0000259" key="8">
    <source>
        <dbReference type="PROSITE" id="PS50109"/>
    </source>
</evidence>
<dbReference type="Gene3D" id="3.30.565.10">
    <property type="entry name" value="Histidine kinase-like ATPase, C-terminal domain"/>
    <property type="match status" value="1"/>
</dbReference>
<keyword evidence="4" id="KW-0808">Transferase</keyword>
<accession>A0A420WHE8</accession>
<proteinExistence type="predicted"/>
<dbReference type="PANTHER" id="PTHR43047">
    <property type="entry name" value="TWO-COMPONENT HISTIDINE PROTEIN KINASE"/>
    <property type="match status" value="1"/>
</dbReference>
<evidence type="ECO:0000313" key="10">
    <source>
        <dbReference type="Proteomes" id="UP000277424"/>
    </source>
</evidence>
<dbReference type="SMART" id="SM00387">
    <property type="entry name" value="HATPase_c"/>
    <property type="match status" value="1"/>
</dbReference>
<dbReference type="Proteomes" id="UP000277424">
    <property type="component" value="Unassembled WGS sequence"/>
</dbReference>
<sequence>MFKSEAAPDIAPQQAEGLLRNRATILSNLVVALLSVLVLRETLPTATTLGWIAGMAALNVARLFLSHWMLRSAWPTQRKLHVFTVGAALSGLSWGCLPVLLLPAGTEADFAFAGFMIAGMTAGGITALCWYQPAYLAYLLGATLPLSASLLTLQQPVYLAMAGQVLFYAIMLGVISAFYSRRLLQNLRLEAALDREHRRLEATRQELALAQSNKWLTLAQLSHHLRTPMNAVIGFSDMLRSEVLGPIGNPKHKAYIDHIHESGTRALQTITQILEVSQAEAGMLTLSRTPLDIRQELADCLQHHGETATRLGVSLTGDIADDLPSLPCDQSRLRQILDQLLSNALRHTPAGGAITLAARVTPKHWLEIRIADTGIGIPEDRLAEAMTPFVQFDDALVRQHDGIGIGLPLARRLVELHGGSFTLDSAPDQGTTVTIRLPL</sequence>
<feature type="transmembrane region" description="Helical" evidence="7">
    <location>
        <begin position="110"/>
        <end position="130"/>
    </location>
</feature>
<feature type="transmembrane region" description="Helical" evidence="7">
    <location>
        <begin position="82"/>
        <end position="104"/>
    </location>
</feature>
<dbReference type="GO" id="GO:0009927">
    <property type="term" value="F:histidine phosphotransfer kinase activity"/>
    <property type="evidence" value="ECO:0007669"/>
    <property type="project" value="TreeGrafter"/>
</dbReference>